<evidence type="ECO:0000256" key="1">
    <source>
        <dbReference type="SAM" id="MobiDB-lite"/>
    </source>
</evidence>
<accession>A0A9Q3EY15</accession>
<name>A0A9Q3EY15_9BASI</name>
<gene>
    <name evidence="2" type="ORF">O181_066626</name>
</gene>
<reference evidence="2" key="1">
    <citation type="submission" date="2021-03" db="EMBL/GenBank/DDBJ databases">
        <title>Draft genome sequence of rust myrtle Austropuccinia psidii MF-1, a brazilian biotype.</title>
        <authorList>
            <person name="Quecine M.C."/>
            <person name="Pachon D.M.R."/>
            <person name="Bonatelli M.L."/>
            <person name="Correr F.H."/>
            <person name="Franceschini L.M."/>
            <person name="Leite T.F."/>
            <person name="Margarido G.R.A."/>
            <person name="Almeida C.A."/>
            <person name="Ferrarezi J.A."/>
            <person name="Labate C.A."/>
        </authorList>
    </citation>
    <scope>NUCLEOTIDE SEQUENCE</scope>
    <source>
        <strain evidence="2">MF-1</strain>
    </source>
</reference>
<comment type="caution">
    <text evidence="2">The sequence shown here is derived from an EMBL/GenBank/DDBJ whole genome shotgun (WGS) entry which is preliminary data.</text>
</comment>
<proteinExistence type="predicted"/>
<evidence type="ECO:0000313" key="3">
    <source>
        <dbReference type="Proteomes" id="UP000765509"/>
    </source>
</evidence>
<dbReference type="EMBL" id="AVOT02033069">
    <property type="protein sequence ID" value="MBW0526911.1"/>
    <property type="molecule type" value="Genomic_DNA"/>
</dbReference>
<organism evidence="2 3">
    <name type="scientific">Austropuccinia psidii MF-1</name>
    <dbReference type="NCBI Taxonomy" id="1389203"/>
    <lineage>
        <taxon>Eukaryota</taxon>
        <taxon>Fungi</taxon>
        <taxon>Dikarya</taxon>
        <taxon>Basidiomycota</taxon>
        <taxon>Pucciniomycotina</taxon>
        <taxon>Pucciniomycetes</taxon>
        <taxon>Pucciniales</taxon>
        <taxon>Sphaerophragmiaceae</taxon>
        <taxon>Austropuccinia</taxon>
    </lineage>
</organism>
<keyword evidence="3" id="KW-1185">Reference proteome</keyword>
<protein>
    <submittedName>
        <fullName evidence="2">Uncharacterized protein</fullName>
    </submittedName>
</protein>
<evidence type="ECO:0000313" key="2">
    <source>
        <dbReference type="EMBL" id="MBW0526911.1"/>
    </source>
</evidence>
<sequence length="274" mass="31019">MTIQPVFSVSKIIPFGVKVLIRKEFPARTINPTGPVMEDLTFKPYSDALRVLETASGRIKMLWNYAQLKSKTSVILKNNPSLLPTSKNKFNFPNINLQNLPKSNSPASQVSDSSSKEHNQIVDPSGPNTSSRGYAYVPYYETAPQDVSRRISTDNIIEGGQRKGSSPENLFLVDASTYKQAISDHIERQEWKIEMQHEFDSLTTHKTGELIPYPKDGAKVIWGMWQLTRKKMNLVKFIIIRLDGWYLGTIKSTCSITMIPGHWCEGTRPLRLCL</sequence>
<feature type="compositionally biased region" description="Polar residues" evidence="1">
    <location>
        <begin position="94"/>
        <end position="113"/>
    </location>
</feature>
<feature type="region of interest" description="Disordered" evidence="1">
    <location>
        <begin position="94"/>
        <end position="134"/>
    </location>
</feature>
<dbReference type="AlphaFoldDB" id="A0A9Q3EY15"/>
<dbReference type="Proteomes" id="UP000765509">
    <property type="component" value="Unassembled WGS sequence"/>
</dbReference>